<dbReference type="NCBIfam" id="TIGR01442">
    <property type="entry name" value="SASP_gamma"/>
    <property type="match status" value="1"/>
</dbReference>
<dbReference type="RefSeq" id="WP_125558114.1">
    <property type="nucleotide sequence ID" value="NZ_RBVX01000022.1"/>
</dbReference>
<feature type="compositionally biased region" description="Low complexity" evidence="5">
    <location>
        <begin position="1"/>
        <end position="35"/>
    </location>
</feature>
<evidence type="ECO:0000256" key="3">
    <source>
        <dbReference type="ARBA" id="ARBA00022737"/>
    </source>
</evidence>
<dbReference type="AlphaFoldDB" id="A0A3R9P2T1"/>
<dbReference type="EMBL" id="RBVX01000022">
    <property type="protein sequence ID" value="RSL31617.1"/>
    <property type="molecule type" value="Genomic_DNA"/>
</dbReference>
<evidence type="ECO:0000256" key="2">
    <source>
        <dbReference type="ARBA" id="ARBA00014721"/>
    </source>
</evidence>
<proteinExistence type="inferred from homology"/>
<sequence length="66" mass="7516">MANNNQQNQQPNASQTNAKKVRQQNAASAQNQSQQTEFASETDAQEVRQQNQQSKQKKSQNNQQQQ</sequence>
<gene>
    <name evidence="6" type="ORF">D7Z54_19415</name>
</gene>
<evidence type="ECO:0000256" key="4">
    <source>
        <dbReference type="ARBA" id="ARBA00022969"/>
    </source>
</evidence>
<comment type="caution">
    <text evidence="6">The sequence shown here is derived from an EMBL/GenBank/DDBJ whole genome shotgun (WGS) entry which is preliminary data.</text>
</comment>
<protein>
    <recommendedName>
        <fullName evidence="2">Small, acid-soluble spore protein gamma-type</fullName>
    </recommendedName>
</protein>
<keyword evidence="7" id="KW-1185">Reference proteome</keyword>
<keyword evidence="3" id="KW-0677">Repeat</keyword>
<dbReference type="Pfam" id="PF04259">
    <property type="entry name" value="SASP_gamma"/>
    <property type="match status" value="1"/>
</dbReference>
<dbReference type="InterPro" id="IPR006341">
    <property type="entry name" value="Spore_gamma"/>
</dbReference>
<reference evidence="6 7" key="1">
    <citation type="submission" date="2018-10" db="EMBL/GenBank/DDBJ databases">
        <title>Draft genome sequence of Bacillus salarius IM0101, isolated from a hypersaline soil in Inner Mongolia, China.</title>
        <authorList>
            <person name="Yamprayoonswat W."/>
            <person name="Boonvisut S."/>
            <person name="Jumpathong W."/>
            <person name="Sittihan S."/>
            <person name="Ruangsuj P."/>
            <person name="Wanthongcharoen S."/>
            <person name="Thongpramul N."/>
            <person name="Pimmason S."/>
            <person name="Yu B."/>
            <person name="Yasawong M."/>
        </authorList>
    </citation>
    <scope>NUCLEOTIDE SEQUENCE [LARGE SCALE GENOMIC DNA]</scope>
    <source>
        <strain evidence="6 7">IM0101</strain>
    </source>
</reference>
<evidence type="ECO:0000256" key="1">
    <source>
        <dbReference type="ARBA" id="ARBA00006710"/>
    </source>
</evidence>
<evidence type="ECO:0000313" key="7">
    <source>
        <dbReference type="Proteomes" id="UP000275076"/>
    </source>
</evidence>
<comment type="similarity">
    <text evidence="1">Belongs to the gamma-type SASP family.</text>
</comment>
<dbReference type="GO" id="GO:0030435">
    <property type="term" value="P:sporulation resulting in formation of a cellular spore"/>
    <property type="evidence" value="ECO:0007669"/>
    <property type="project" value="UniProtKB-KW"/>
</dbReference>
<dbReference type="Proteomes" id="UP000275076">
    <property type="component" value="Unassembled WGS sequence"/>
</dbReference>
<feature type="compositionally biased region" description="Low complexity" evidence="5">
    <location>
        <begin position="49"/>
        <end position="66"/>
    </location>
</feature>
<keyword evidence="4" id="KW-0749">Sporulation</keyword>
<evidence type="ECO:0000313" key="6">
    <source>
        <dbReference type="EMBL" id="RSL31617.1"/>
    </source>
</evidence>
<accession>A0A3R9P2T1</accession>
<organism evidence="6 7">
    <name type="scientific">Salibacterium salarium</name>
    <dbReference type="NCBI Taxonomy" id="284579"/>
    <lineage>
        <taxon>Bacteria</taxon>
        <taxon>Bacillati</taxon>
        <taxon>Bacillota</taxon>
        <taxon>Bacilli</taxon>
        <taxon>Bacillales</taxon>
        <taxon>Bacillaceae</taxon>
    </lineage>
</organism>
<name>A0A3R9P2T1_9BACI</name>
<feature type="region of interest" description="Disordered" evidence="5">
    <location>
        <begin position="1"/>
        <end position="66"/>
    </location>
</feature>
<evidence type="ECO:0000256" key="5">
    <source>
        <dbReference type="SAM" id="MobiDB-lite"/>
    </source>
</evidence>